<dbReference type="EMBL" id="MT142399">
    <property type="protein sequence ID" value="QJA79925.1"/>
    <property type="molecule type" value="Genomic_DNA"/>
</dbReference>
<name>A0A6M3KEF1_9ZZZZ</name>
<dbReference type="AlphaFoldDB" id="A0A6M3KEF1"/>
<organism evidence="2">
    <name type="scientific">viral metagenome</name>
    <dbReference type="NCBI Taxonomy" id="1070528"/>
    <lineage>
        <taxon>unclassified sequences</taxon>
        <taxon>metagenomes</taxon>
        <taxon>organismal metagenomes</taxon>
    </lineage>
</organism>
<proteinExistence type="predicted"/>
<sequence length="161" mass="19724">MICEICEQKWDPRHRRFHEHHISYVPEKIIILCKACHYALHHISLESLFRLLELKWLYGTIWEIQYENLFKIPSGGDQNKLKQLYSIWQKTTNPEKIRKYYRDYEHKARDVKEKIERKCVECGNKFLTYSTLRPRQTCSTICSSKYRARNHVYRNRRKICD</sequence>
<gene>
    <name evidence="2" type="ORF">MM415A00818_0014</name>
    <name evidence="1" type="ORF">MM415B00985_0022</name>
</gene>
<dbReference type="EMBL" id="MT141433">
    <property type="protein sequence ID" value="QJA61188.1"/>
    <property type="molecule type" value="Genomic_DNA"/>
</dbReference>
<protein>
    <submittedName>
        <fullName evidence="2">Uncharacterized protein</fullName>
    </submittedName>
</protein>
<evidence type="ECO:0000313" key="2">
    <source>
        <dbReference type="EMBL" id="QJA79925.1"/>
    </source>
</evidence>
<accession>A0A6M3KEF1</accession>
<evidence type="ECO:0000313" key="1">
    <source>
        <dbReference type="EMBL" id="QJA61188.1"/>
    </source>
</evidence>
<reference evidence="2" key="1">
    <citation type="submission" date="2020-03" db="EMBL/GenBank/DDBJ databases">
        <title>The deep terrestrial virosphere.</title>
        <authorList>
            <person name="Holmfeldt K."/>
            <person name="Nilsson E."/>
            <person name="Simone D."/>
            <person name="Lopez-Fernandez M."/>
            <person name="Wu X."/>
            <person name="de Brujin I."/>
            <person name="Lundin D."/>
            <person name="Andersson A."/>
            <person name="Bertilsson S."/>
            <person name="Dopson M."/>
        </authorList>
    </citation>
    <scope>NUCLEOTIDE SEQUENCE</scope>
    <source>
        <strain evidence="2">MM415A00818</strain>
        <strain evidence="1">MM415B00985</strain>
    </source>
</reference>